<dbReference type="InterPro" id="IPR029039">
    <property type="entry name" value="Flavoprotein-like_sf"/>
</dbReference>
<dbReference type="Proteomes" id="UP000778578">
    <property type="component" value="Unassembled WGS sequence"/>
</dbReference>
<dbReference type="EC" id="1.7.1.17" evidence="6"/>
<reference evidence="8 9" key="1">
    <citation type="submission" date="2021-08" db="EMBL/GenBank/DDBJ databases">
        <title>WGS of actinomycetes from Thailand.</title>
        <authorList>
            <person name="Thawai C."/>
        </authorList>
    </citation>
    <scope>NUCLEOTIDE SEQUENCE [LARGE SCALE GENOMIC DNA]</scope>
    <source>
        <strain evidence="8 9">PLK6-54</strain>
    </source>
</reference>
<evidence type="ECO:0000256" key="6">
    <source>
        <dbReference type="HAMAP-Rule" id="MF_01216"/>
    </source>
</evidence>
<dbReference type="Gene3D" id="3.40.50.360">
    <property type="match status" value="1"/>
</dbReference>
<comment type="catalytic activity">
    <reaction evidence="6">
        <text>2 a quinone + NADH + H(+) = 2 a 1,4-benzosemiquinone + NAD(+)</text>
        <dbReference type="Rhea" id="RHEA:65952"/>
        <dbReference type="ChEBI" id="CHEBI:15378"/>
        <dbReference type="ChEBI" id="CHEBI:57540"/>
        <dbReference type="ChEBI" id="CHEBI:57945"/>
        <dbReference type="ChEBI" id="CHEBI:132124"/>
        <dbReference type="ChEBI" id="CHEBI:134225"/>
    </reaction>
</comment>
<dbReference type="InterPro" id="IPR050104">
    <property type="entry name" value="FMN-dep_NADH:Q_OxRdtase_AzoR1"/>
</dbReference>
<evidence type="ECO:0000256" key="1">
    <source>
        <dbReference type="ARBA" id="ARBA00022630"/>
    </source>
</evidence>
<comment type="caution">
    <text evidence="8">The sequence shown here is derived from an EMBL/GenBank/DDBJ whole genome shotgun (WGS) entry which is preliminary data.</text>
</comment>
<comment type="subunit">
    <text evidence="6">Homodimer.</text>
</comment>
<keyword evidence="4 6" id="KW-0520">NAD</keyword>
<evidence type="ECO:0000259" key="7">
    <source>
        <dbReference type="Pfam" id="PF02525"/>
    </source>
</evidence>
<keyword evidence="1 6" id="KW-0285">Flavoprotein</keyword>
<gene>
    <name evidence="6" type="primary">azoR</name>
    <name evidence="8" type="ORF">K7862_27385</name>
</gene>
<feature type="binding site" evidence="6">
    <location>
        <position position="10"/>
    </location>
    <ligand>
        <name>FMN</name>
        <dbReference type="ChEBI" id="CHEBI:58210"/>
    </ligand>
</feature>
<dbReference type="PANTHER" id="PTHR43741">
    <property type="entry name" value="FMN-DEPENDENT NADH-AZOREDUCTASE 1"/>
    <property type="match status" value="1"/>
</dbReference>
<protein>
    <recommendedName>
        <fullName evidence="6">FMN dependent NADH:quinone oxidoreductase</fullName>
        <ecNumber evidence="6">1.6.5.-</ecNumber>
    </recommendedName>
    <alternativeName>
        <fullName evidence="6">Azo-dye reductase</fullName>
    </alternativeName>
    <alternativeName>
        <fullName evidence="6">FMN-dependent NADH-azo compound oxidoreductase</fullName>
    </alternativeName>
    <alternativeName>
        <fullName evidence="6">FMN-dependent NADH-azoreductase</fullName>
        <ecNumber evidence="6">1.7.1.17</ecNumber>
    </alternativeName>
</protein>
<dbReference type="EMBL" id="JAINZZ010000046">
    <property type="protein sequence ID" value="MBY8881333.1"/>
    <property type="molecule type" value="Genomic_DNA"/>
</dbReference>
<comment type="similarity">
    <text evidence="6">Belongs to the azoreductase type 1 family.</text>
</comment>
<proteinExistence type="inferred from homology"/>
<organism evidence="8 9">
    <name type="scientific">Actinacidiphila acidipaludis</name>
    <dbReference type="NCBI Taxonomy" id="2873382"/>
    <lineage>
        <taxon>Bacteria</taxon>
        <taxon>Bacillati</taxon>
        <taxon>Actinomycetota</taxon>
        <taxon>Actinomycetes</taxon>
        <taxon>Kitasatosporales</taxon>
        <taxon>Streptomycetaceae</taxon>
        <taxon>Actinacidiphila</taxon>
    </lineage>
</organism>
<evidence type="ECO:0000313" key="8">
    <source>
        <dbReference type="EMBL" id="MBY8881333.1"/>
    </source>
</evidence>
<evidence type="ECO:0000256" key="4">
    <source>
        <dbReference type="ARBA" id="ARBA00023027"/>
    </source>
</evidence>
<feature type="binding site" evidence="6">
    <location>
        <begin position="16"/>
        <end position="18"/>
    </location>
    <ligand>
        <name>FMN</name>
        <dbReference type="ChEBI" id="CHEBI:58210"/>
    </ligand>
</feature>
<name>A0ABS7QDS9_9ACTN</name>
<dbReference type="HAMAP" id="MF_01216">
    <property type="entry name" value="Azoreductase_type1"/>
    <property type="match status" value="1"/>
</dbReference>
<accession>A0ABS7QDS9</accession>
<keyword evidence="2 6" id="KW-0288">FMN</keyword>
<dbReference type="EC" id="1.6.5.-" evidence="6"/>
<dbReference type="SUPFAM" id="SSF52218">
    <property type="entry name" value="Flavoproteins"/>
    <property type="match status" value="1"/>
</dbReference>
<comment type="catalytic activity">
    <reaction evidence="5">
        <text>N,N-dimethyl-1,4-phenylenediamine + anthranilate + 2 NAD(+) = 2-(4-dimethylaminophenyl)diazenylbenzoate + 2 NADH + 2 H(+)</text>
        <dbReference type="Rhea" id="RHEA:55872"/>
        <dbReference type="ChEBI" id="CHEBI:15378"/>
        <dbReference type="ChEBI" id="CHEBI:15783"/>
        <dbReference type="ChEBI" id="CHEBI:16567"/>
        <dbReference type="ChEBI" id="CHEBI:57540"/>
        <dbReference type="ChEBI" id="CHEBI:57945"/>
        <dbReference type="ChEBI" id="CHEBI:71579"/>
        <dbReference type="EC" id="1.7.1.17"/>
    </reaction>
    <physiologicalReaction direction="right-to-left" evidence="5">
        <dbReference type="Rhea" id="RHEA:55874"/>
    </physiologicalReaction>
</comment>
<dbReference type="InterPro" id="IPR023048">
    <property type="entry name" value="NADH:quinone_OxRdtase_FMN_depd"/>
</dbReference>
<comment type="function">
    <text evidence="6">Quinone reductase that provides resistance to thiol-specific stress caused by electrophilic quinones.</text>
</comment>
<keyword evidence="9" id="KW-1185">Reference proteome</keyword>
<comment type="cofactor">
    <cofactor evidence="6">
        <name>FMN</name>
        <dbReference type="ChEBI" id="CHEBI:58210"/>
    </cofactor>
    <text evidence="6">Binds 1 FMN per subunit.</text>
</comment>
<evidence type="ECO:0000256" key="5">
    <source>
        <dbReference type="ARBA" id="ARBA00048542"/>
    </source>
</evidence>
<feature type="binding site" evidence="6">
    <location>
        <begin position="96"/>
        <end position="99"/>
    </location>
    <ligand>
        <name>FMN</name>
        <dbReference type="ChEBI" id="CHEBI:58210"/>
    </ligand>
</feature>
<feature type="domain" description="Flavodoxin-like fold" evidence="7">
    <location>
        <begin position="3"/>
        <end position="172"/>
    </location>
</feature>
<keyword evidence="3 6" id="KW-0560">Oxidoreductase</keyword>
<evidence type="ECO:0000256" key="3">
    <source>
        <dbReference type="ARBA" id="ARBA00023002"/>
    </source>
</evidence>
<dbReference type="RefSeq" id="WP_222967201.1">
    <property type="nucleotide sequence ID" value="NZ_JAINZZ010000046.1"/>
</dbReference>
<comment type="caution">
    <text evidence="6">Lacks conserved residue(s) required for the propagation of feature annotation.</text>
</comment>
<evidence type="ECO:0000256" key="2">
    <source>
        <dbReference type="ARBA" id="ARBA00022643"/>
    </source>
</evidence>
<comment type="function">
    <text evidence="6">Also exhibits azoreductase activity. Catalyzes the reductive cleavage of the azo bond in aromatic azo compounds to the corresponding amines.</text>
</comment>
<dbReference type="Pfam" id="PF02525">
    <property type="entry name" value="Flavodoxin_2"/>
    <property type="match status" value="1"/>
</dbReference>
<dbReference type="PANTHER" id="PTHR43741:SF4">
    <property type="entry name" value="FMN-DEPENDENT NADH:QUINONE OXIDOREDUCTASE"/>
    <property type="match status" value="1"/>
</dbReference>
<dbReference type="InterPro" id="IPR003680">
    <property type="entry name" value="Flavodoxin_fold"/>
</dbReference>
<evidence type="ECO:0000313" key="9">
    <source>
        <dbReference type="Proteomes" id="UP000778578"/>
    </source>
</evidence>
<sequence>MATLLHLDSSAFHEPSVSREVTAIFRKEWEDRHPGGTVIYRDLAKEPLPHLTADGIVSALAPVDSHTPEQAAAAALRSELADELERADAVLIGTPMYNFTIPSTLKAWLDQVIIVGRTAGEGGSVAGKPTTVVAARGGGYGPGTPRESFEFVTTYLEKVLTGMLSLDVDFIIPELTLAKSQPQMAPLIDAAEASRAQAEQDAVQKAKTLAERFAA</sequence>